<reference evidence="12" key="1">
    <citation type="submission" date="2016-07" db="EMBL/GenBank/DDBJ databases">
        <authorList>
            <person name="Florea S."/>
            <person name="Webb J.S."/>
            <person name="Jaromczyk J."/>
            <person name="Schardl C.L."/>
        </authorList>
    </citation>
    <scope>NUCLEOTIDE SEQUENCE [LARGE SCALE GENOMIC DNA]</scope>
    <source>
        <strain evidence="12">CY1</strain>
    </source>
</reference>
<evidence type="ECO:0000313" key="12">
    <source>
        <dbReference type="Proteomes" id="UP000190626"/>
    </source>
</evidence>
<dbReference type="Gene3D" id="1.10.10.60">
    <property type="entry name" value="Homeodomain-like"/>
    <property type="match status" value="2"/>
</dbReference>
<evidence type="ECO:0000256" key="4">
    <source>
        <dbReference type="ARBA" id="ARBA00023012"/>
    </source>
</evidence>
<dbReference type="GO" id="GO:0003700">
    <property type="term" value="F:DNA-binding transcription factor activity"/>
    <property type="evidence" value="ECO:0007669"/>
    <property type="project" value="InterPro"/>
</dbReference>
<dbReference type="AlphaFoldDB" id="A0A1V4HBL6"/>
<evidence type="ECO:0000256" key="3">
    <source>
        <dbReference type="ARBA" id="ARBA00022553"/>
    </source>
</evidence>
<dbReference type="SUPFAM" id="SSF52172">
    <property type="entry name" value="CheY-like"/>
    <property type="match status" value="1"/>
</dbReference>
<dbReference type="InterPro" id="IPR020449">
    <property type="entry name" value="Tscrpt_reg_AraC-type_HTH"/>
</dbReference>
<evidence type="ECO:0000256" key="2">
    <source>
        <dbReference type="ARBA" id="ARBA00022490"/>
    </source>
</evidence>
<keyword evidence="3 8" id="KW-0597">Phosphoprotein</keyword>
<dbReference type="RefSeq" id="WP_079418419.1">
    <property type="nucleotide sequence ID" value="NZ_MBTG01000039.1"/>
</dbReference>
<protein>
    <recommendedName>
        <fullName evidence="13">DNA-binding response regulator</fullName>
    </recommendedName>
</protein>
<keyword evidence="4" id="KW-0902">Two-component regulatory system</keyword>
<evidence type="ECO:0000256" key="5">
    <source>
        <dbReference type="ARBA" id="ARBA00023015"/>
    </source>
</evidence>
<name>A0A1V4HBL6_9BACL</name>
<dbReference type="PANTHER" id="PTHR42713:SF3">
    <property type="entry name" value="TRANSCRIPTIONAL REGULATORY PROTEIN HPTR"/>
    <property type="match status" value="1"/>
</dbReference>
<dbReference type="GO" id="GO:0043565">
    <property type="term" value="F:sequence-specific DNA binding"/>
    <property type="evidence" value="ECO:0007669"/>
    <property type="project" value="InterPro"/>
</dbReference>
<organism evidence="11 12">
    <name type="scientific">Paenibacillus ferrarius</name>
    <dbReference type="NCBI Taxonomy" id="1469647"/>
    <lineage>
        <taxon>Bacteria</taxon>
        <taxon>Bacillati</taxon>
        <taxon>Bacillota</taxon>
        <taxon>Bacilli</taxon>
        <taxon>Bacillales</taxon>
        <taxon>Paenibacillaceae</taxon>
        <taxon>Paenibacillus</taxon>
    </lineage>
</organism>
<keyword evidence="7" id="KW-0804">Transcription</keyword>
<evidence type="ECO:0000256" key="6">
    <source>
        <dbReference type="ARBA" id="ARBA00023125"/>
    </source>
</evidence>
<keyword evidence="12" id="KW-1185">Reference proteome</keyword>
<comment type="subcellular location">
    <subcellularLocation>
        <location evidence="1">Cytoplasm</location>
    </subcellularLocation>
</comment>
<dbReference type="PROSITE" id="PS01124">
    <property type="entry name" value="HTH_ARAC_FAMILY_2"/>
    <property type="match status" value="1"/>
</dbReference>
<evidence type="ECO:0000313" key="11">
    <source>
        <dbReference type="EMBL" id="OPH49328.1"/>
    </source>
</evidence>
<dbReference type="Pfam" id="PF00072">
    <property type="entry name" value="Response_reg"/>
    <property type="match status" value="1"/>
</dbReference>
<evidence type="ECO:0008006" key="13">
    <source>
        <dbReference type="Google" id="ProtNLM"/>
    </source>
</evidence>
<dbReference type="CDD" id="cd17536">
    <property type="entry name" value="REC_YesN-like"/>
    <property type="match status" value="1"/>
</dbReference>
<feature type="domain" description="Response regulatory" evidence="10">
    <location>
        <begin position="2"/>
        <end position="119"/>
    </location>
</feature>
<dbReference type="PANTHER" id="PTHR42713">
    <property type="entry name" value="HISTIDINE KINASE-RELATED"/>
    <property type="match status" value="1"/>
</dbReference>
<evidence type="ECO:0000256" key="1">
    <source>
        <dbReference type="ARBA" id="ARBA00004496"/>
    </source>
</evidence>
<evidence type="ECO:0000259" key="10">
    <source>
        <dbReference type="PROSITE" id="PS50110"/>
    </source>
</evidence>
<comment type="caution">
    <text evidence="11">The sequence shown here is derived from an EMBL/GenBank/DDBJ whole genome shotgun (WGS) entry which is preliminary data.</text>
</comment>
<keyword evidence="5" id="KW-0805">Transcription regulation</keyword>
<dbReference type="EMBL" id="MBTG01000039">
    <property type="protein sequence ID" value="OPH49328.1"/>
    <property type="molecule type" value="Genomic_DNA"/>
</dbReference>
<proteinExistence type="predicted"/>
<evidence type="ECO:0000259" key="9">
    <source>
        <dbReference type="PROSITE" id="PS01124"/>
    </source>
</evidence>
<dbReference type="Proteomes" id="UP000190626">
    <property type="component" value="Unassembled WGS sequence"/>
</dbReference>
<dbReference type="STRING" id="1469647.BC351_37265"/>
<dbReference type="InterPro" id="IPR051552">
    <property type="entry name" value="HptR"/>
</dbReference>
<dbReference type="InterPro" id="IPR001789">
    <property type="entry name" value="Sig_transdc_resp-reg_receiver"/>
</dbReference>
<dbReference type="GO" id="GO:0005737">
    <property type="term" value="C:cytoplasm"/>
    <property type="evidence" value="ECO:0007669"/>
    <property type="project" value="UniProtKB-SubCell"/>
</dbReference>
<dbReference type="SMART" id="SM00342">
    <property type="entry name" value="HTH_ARAC"/>
    <property type="match status" value="1"/>
</dbReference>
<accession>A0A1V4HBL6</accession>
<gene>
    <name evidence="11" type="ORF">BC351_37265</name>
</gene>
<dbReference type="InterPro" id="IPR009057">
    <property type="entry name" value="Homeodomain-like_sf"/>
</dbReference>
<dbReference type="InterPro" id="IPR018060">
    <property type="entry name" value="HTH_AraC"/>
</dbReference>
<dbReference type="OrthoDB" id="342399at2"/>
<dbReference type="SMART" id="SM00448">
    <property type="entry name" value="REC"/>
    <property type="match status" value="1"/>
</dbReference>
<keyword evidence="2" id="KW-0963">Cytoplasm</keyword>
<evidence type="ECO:0000256" key="7">
    <source>
        <dbReference type="ARBA" id="ARBA00023163"/>
    </source>
</evidence>
<dbReference type="PRINTS" id="PR00032">
    <property type="entry name" value="HTHARAC"/>
</dbReference>
<sequence length="533" mass="62166">MKMLLADDEILTLQLMEHIIDWEALGIEIVGTAMDGSMALELMKQTSPDLLITDIRMPNVDGMQLIKQALEFKPDLYIVIISAYAEFEYAREAIKNGAKGYLLKPLDEHELVGVLQEIQKEWRSTAEQHEREREMKLMQAEQYWRKLLYTPSLLQEAFGEYNFGTPYHLAVMKTESMTYSEQLRLEENMARFTEAVPSEIRTTLERCLFQIHHERSTKQGTIEFHDIVFENVPGEWIFALNKDFNLAKVKELLQSVAELLGVQVIIGISHVKTAISGLHEAYRESLDALKIRFFYEDGQSLVYVLSVQERKLSNKDNNEAFIQSLFGIVDQWLDFPAANRLSDQLESVLDIKLNMKIDDVYRRCHDLIFVLKMKLWNRNEHAAFQMLDGVRLSEGKEHRSLKELQEFMFQILQELSGILRNEGTEHNPLISKAKQYIKERYHTNLSLEQICEAVAVSKSYFSYLFKKETGLSIWDYLTEYRIERAKALLLETKLKNYEIALEIGYENPSYFTKMFKKLNGIGPQEYRTQRGNM</sequence>
<dbReference type="InterPro" id="IPR011006">
    <property type="entry name" value="CheY-like_superfamily"/>
</dbReference>
<feature type="modified residue" description="4-aspartylphosphate" evidence="8">
    <location>
        <position position="54"/>
    </location>
</feature>
<dbReference type="Gene3D" id="3.40.50.2300">
    <property type="match status" value="1"/>
</dbReference>
<feature type="domain" description="HTH araC/xylS-type" evidence="9">
    <location>
        <begin position="431"/>
        <end position="529"/>
    </location>
</feature>
<dbReference type="GO" id="GO:0000160">
    <property type="term" value="P:phosphorelay signal transduction system"/>
    <property type="evidence" value="ECO:0007669"/>
    <property type="project" value="UniProtKB-KW"/>
</dbReference>
<dbReference type="Pfam" id="PF12833">
    <property type="entry name" value="HTH_18"/>
    <property type="match status" value="1"/>
</dbReference>
<dbReference type="SUPFAM" id="SSF46689">
    <property type="entry name" value="Homeodomain-like"/>
    <property type="match status" value="2"/>
</dbReference>
<dbReference type="PROSITE" id="PS50110">
    <property type="entry name" value="RESPONSE_REGULATORY"/>
    <property type="match status" value="1"/>
</dbReference>
<keyword evidence="6" id="KW-0238">DNA-binding</keyword>
<evidence type="ECO:0000256" key="8">
    <source>
        <dbReference type="PROSITE-ProRule" id="PRU00169"/>
    </source>
</evidence>